<feature type="compositionally biased region" description="Basic and acidic residues" evidence="1">
    <location>
        <begin position="48"/>
        <end position="58"/>
    </location>
</feature>
<feature type="compositionally biased region" description="Polar residues" evidence="1">
    <location>
        <begin position="1"/>
        <end position="10"/>
    </location>
</feature>
<feature type="compositionally biased region" description="Basic residues" evidence="1">
    <location>
        <begin position="29"/>
        <end position="47"/>
    </location>
</feature>
<dbReference type="ExpressionAtlas" id="A0A178W5L0">
    <property type="expression patterns" value="baseline and differential"/>
</dbReference>
<accession>A0A178W5L0</accession>
<evidence type="ECO:0000256" key="1">
    <source>
        <dbReference type="SAM" id="MobiDB-lite"/>
    </source>
</evidence>
<name>A0A178W5L0_ARATH</name>
<proteinExistence type="predicted"/>
<evidence type="ECO:0000313" key="2">
    <source>
        <dbReference type="EMBL" id="OAP13737.1"/>
    </source>
</evidence>
<gene>
    <name evidence="2" type="ordered locus">AXX17_At1g44060</name>
</gene>
<dbReference type="EMBL" id="LUHQ01000001">
    <property type="protein sequence ID" value="OAP13737.1"/>
    <property type="molecule type" value="Genomic_DNA"/>
</dbReference>
<sequence length="171" mass="19723">MTSASELFSTRRSRPGRSDPALESDTSSYRHHSHHHHRRHGVHHHNQRHDSDGCDPLRRPTPRLRRFFHHPIQERSRPIRDVQGTSQYLNTDSTDTETQSSSFVNLNGSERLPGAVLLARDRLFERLRGVSLSSNRSVLNPLINFTALLDLHSSLILDFFKNNCFCLIKIL</sequence>
<dbReference type="AlphaFoldDB" id="A0A178W5L0"/>
<dbReference type="Proteomes" id="UP000078284">
    <property type="component" value="Chromosome 1"/>
</dbReference>
<comment type="caution">
    <text evidence="2">The sequence shown here is derived from an EMBL/GenBank/DDBJ whole genome shotgun (WGS) entry which is preliminary data.</text>
</comment>
<evidence type="ECO:0000313" key="3">
    <source>
        <dbReference type="Proteomes" id="UP000078284"/>
    </source>
</evidence>
<reference evidence="3" key="1">
    <citation type="journal article" date="2016" name="Proc. Natl. Acad. Sci. U.S.A.">
        <title>Chromosome-level assembly of Arabidopsis thaliana Ler reveals the extent of translocation and inversion polymorphisms.</title>
        <authorList>
            <person name="Zapata L."/>
            <person name="Ding J."/>
            <person name="Willing E.M."/>
            <person name="Hartwig B."/>
            <person name="Bezdan D."/>
            <person name="Jiao W.B."/>
            <person name="Patel V."/>
            <person name="Velikkakam James G."/>
            <person name="Koornneef M."/>
            <person name="Ossowski S."/>
            <person name="Schneeberger K."/>
        </authorList>
    </citation>
    <scope>NUCLEOTIDE SEQUENCE [LARGE SCALE GENOMIC DNA]</scope>
    <source>
        <strain evidence="3">cv. Landsberg erecta</strain>
    </source>
</reference>
<feature type="region of interest" description="Disordered" evidence="1">
    <location>
        <begin position="1"/>
        <end position="58"/>
    </location>
</feature>
<protein>
    <submittedName>
        <fullName evidence="2">Uncharacterized protein</fullName>
    </submittedName>
</protein>
<organism evidence="2 3">
    <name type="scientific">Arabidopsis thaliana</name>
    <name type="common">Mouse-ear cress</name>
    <dbReference type="NCBI Taxonomy" id="3702"/>
    <lineage>
        <taxon>Eukaryota</taxon>
        <taxon>Viridiplantae</taxon>
        <taxon>Streptophyta</taxon>
        <taxon>Embryophyta</taxon>
        <taxon>Tracheophyta</taxon>
        <taxon>Spermatophyta</taxon>
        <taxon>Magnoliopsida</taxon>
        <taxon>eudicotyledons</taxon>
        <taxon>Gunneridae</taxon>
        <taxon>Pentapetalae</taxon>
        <taxon>rosids</taxon>
        <taxon>malvids</taxon>
        <taxon>Brassicales</taxon>
        <taxon>Brassicaceae</taxon>
        <taxon>Camelineae</taxon>
        <taxon>Arabidopsis</taxon>
    </lineage>
</organism>